<keyword evidence="2" id="KW-1185">Reference proteome</keyword>
<comment type="caution">
    <text evidence="1">The sequence shown here is derived from an EMBL/GenBank/DDBJ whole genome shotgun (WGS) entry which is preliminary data.</text>
</comment>
<dbReference type="PANTHER" id="PTHR42754:SF1">
    <property type="entry name" value="LIPOPROTEIN"/>
    <property type="match status" value="1"/>
</dbReference>
<evidence type="ECO:0000313" key="1">
    <source>
        <dbReference type="EMBL" id="PSK94747.1"/>
    </source>
</evidence>
<organism evidence="1 2">
    <name type="scientific">Taibaiella chishuiensis</name>
    <dbReference type="NCBI Taxonomy" id="1434707"/>
    <lineage>
        <taxon>Bacteria</taxon>
        <taxon>Pseudomonadati</taxon>
        <taxon>Bacteroidota</taxon>
        <taxon>Chitinophagia</taxon>
        <taxon>Chitinophagales</taxon>
        <taxon>Chitinophagaceae</taxon>
        <taxon>Taibaiella</taxon>
    </lineage>
</organism>
<name>A0A2P8DC39_9BACT</name>
<protein>
    <submittedName>
        <fullName evidence="1">Uncharacterized protein</fullName>
    </submittedName>
</protein>
<reference evidence="1 2" key="1">
    <citation type="submission" date="2018-03" db="EMBL/GenBank/DDBJ databases">
        <title>Genomic Encyclopedia of Type Strains, Phase III (KMG-III): the genomes of soil and plant-associated and newly described type strains.</title>
        <authorList>
            <person name="Whitman W."/>
        </authorList>
    </citation>
    <scope>NUCLEOTIDE SEQUENCE [LARGE SCALE GENOMIC DNA]</scope>
    <source>
        <strain evidence="1 2">CGMCC 1.12700</strain>
    </source>
</reference>
<gene>
    <name evidence="1" type="ORF">B0I18_101907</name>
</gene>
<accession>A0A2P8DC39</accession>
<dbReference type="EMBL" id="PYGD01000001">
    <property type="protein sequence ID" value="PSK94747.1"/>
    <property type="molecule type" value="Genomic_DNA"/>
</dbReference>
<evidence type="ECO:0000313" key="2">
    <source>
        <dbReference type="Proteomes" id="UP000240572"/>
    </source>
</evidence>
<dbReference type="Proteomes" id="UP000240572">
    <property type="component" value="Unassembled WGS sequence"/>
</dbReference>
<proteinExistence type="predicted"/>
<dbReference type="PANTHER" id="PTHR42754">
    <property type="entry name" value="ENDOGLUCANASE"/>
    <property type="match status" value="1"/>
</dbReference>
<dbReference type="AlphaFoldDB" id="A0A2P8DC39"/>
<sequence>MFFNANWFAMKYILYVLFLLAYFPSLAQRCAQLSMESIGGNKTDVLSDLVTVHDDGTFSLLIFNNSVSGNINTACLRPSPGGGVEHVFYRRYNAAGSIMLSNHCAPIGSSFVQKYYFPQANGDTIFIGNKEITGRSDDIAIERRSASGVLLWTKYYGGTGDDGLGKVIPTPDGGFFIATGTNSTDGDVGLHYGSGFDADIWILRVDNNGDKLWGKVLGGTGPELPRDLEISPGGGCYVFGVTTSTDHDAVGMKGGSDLYIVKLDSMGQKEWHRCLGGTAADGGGYDPEGIKALEDGQGGFYIMNRTHSHDGDVQRRVPLDDGADFWLVHIDSLAHILWESTFGGPGWQVPRVFCRAADGSFWMGGAKFEQPDRWYDRGYLWHDGLLGGTCRQPGQFY</sequence>